<accession>A0A2A2L371</accession>
<protein>
    <recommendedName>
        <fullName evidence="4">C-type lectin domain-containing protein</fullName>
    </recommendedName>
</protein>
<name>A0A2A2L371_9BILA</name>
<keyword evidence="3" id="KW-1185">Reference proteome</keyword>
<feature type="region of interest" description="Disordered" evidence="1">
    <location>
        <begin position="20"/>
        <end position="60"/>
    </location>
</feature>
<feature type="compositionally biased region" description="Low complexity" evidence="1">
    <location>
        <begin position="46"/>
        <end position="60"/>
    </location>
</feature>
<dbReference type="AlphaFoldDB" id="A0A2A2L371"/>
<evidence type="ECO:0008006" key="4">
    <source>
        <dbReference type="Google" id="ProtNLM"/>
    </source>
</evidence>
<proteinExistence type="predicted"/>
<reference evidence="2 3" key="1">
    <citation type="journal article" date="2017" name="Curr. Biol.">
        <title>Genome architecture and evolution of a unichromosomal asexual nematode.</title>
        <authorList>
            <person name="Fradin H."/>
            <person name="Zegar C."/>
            <person name="Gutwein M."/>
            <person name="Lucas J."/>
            <person name="Kovtun M."/>
            <person name="Corcoran D."/>
            <person name="Baugh L.R."/>
            <person name="Kiontke K."/>
            <person name="Gunsalus K."/>
            <person name="Fitch D.H."/>
            <person name="Piano F."/>
        </authorList>
    </citation>
    <scope>NUCLEOTIDE SEQUENCE [LARGE SCALE GENOMIC DNA]</scope>
    <source>
        <strain evidence="2">PF1309</strain>
    </source>
</reference>
<sequence length="211" mass="23133">MGLNTSDDITWNWVDLTTTTGGPFTVPPPQTSTPQRVSTMPPPTTTPTTTKPTTPTPTTTVPHNCPRSWGFYTPTYDCYDLKPFYQFNYTENLYCNGSIRTDGENEYVANFATGFFAGVGTCFTGQSDLEMFMIGNARSINGNPMWQDGEPMNYAPQADGCPTLIVPSNGYTPIIATIDPHGKVCWQAIGDTNFGSIPSSCQYFLCKKDGH</sequence>
<dbReference type="EMBL" id="LIAE01007250">
    <property type="protein sequence ID" value="PAV80563.1"/>
    <property type="molecule type" value="Genomic_DNA"/>
</dbReference>
<organism evidence="2 3">
    <name type="scientific">Diploscapter pachys</name>
    <dbReference type="NCBI Taxonomy" id="2018661"/>
    <lineage>
        <taxon>Eukaryota</taxon>
        <taxon>Metazoa</taxon>
        <taxon>Ecdysozoa</taxon>
        <taxon>Nematoda</taxon>
        <taxon>Chromadorea</taxon>
        <taxon>Rhabditida</taxon>
        <taxon>Rhabditina</taxon>
        <taxon>Rhabditomorpha</taxon>
        <taxon>Rhabditoidea</taxon>
        <taxon>Rhabditidae</taxon>
        <taxon>Diploscapter</taxon>
    </lineage>
</organism>
<evidence type="ECO:0000256" key="1">
    <source>
        <dbReference type="SAM" id="MobiDB-lite"/>
    </source>
</evidence>
<evidence type="ECO:0000313" key="3">
    <source>
        <dbReference type="Proteomes" id="UP000218231"/>
    </source>
</evidence>
<dbReference type="Proteomes" id="UP000218231">
    <property type="component" value="Unassembled WGS sequence"/>
</dbReference>
<gene>
    <name evidence="2" type="ORF">WR25_19107</name>
</gene>
<comment type="caution">
    <text evidence="2">The sequence shown here is derived from an EMBL/GenBank/DDBJ whole genome shotgun (WGS) entry which is preliminary data.</text>
</comment>
<evidence type="ECO:0000313" key="2">
    <source>
        <dbReference type="EMBL" id="PAV80563.1"/>
    </source>
</evidence>